<dbReference type="AlphaFoldDB" id="A0A2H3DVF3"/>
<organism evidence="3 4">
    <name type="scientific">Armillaria gallica</name>
    <name type="common">Bulbous honey fungus</name>
    <name type="synonym">Armillaria bulbosa</name>
    <dbReference type="NCBI Taxonomy" id="47427"/>
    <lineage>
        <taxon>Eukaryota</taxon>
        <taxon>Fungi</taxon>
        <taxon>Dikarya</taxon>
        <taxon>Basidiomycota</taxon>
        <taxon>Agaricomycotina</taxon>
        <taxon>Agaricomycetes</taxon>
        <taxon>Agaricomycetidae</taxon>
        <taxon>Agaricales</taxon>
        <taxon>Marasmiineae</taxon>
        <taxon>Physalacriaceae</taxon>
        <taxon>Armillaria</taxon>
    </lineage>
</organism>
<evidence type="ECO:0000313" key="3">
    <source>
        <dbReference type="EMBL" id="PBK93087.1"/>
    </source>
</evidence>
<feature type="chain" id="PRO_5013769787" description="Secreted protein" evidence="2">
    <location>
        <begin position="20"/>
        <end position="167"/>
    </location>
</feature>
<gene>
    <name evidence="3" type="ORF">ARMGADRAFT_147241</name>
</gene>
<keyword evidence="2" id="KW-0732">Signal</keyword>
<evidence type="ECO:0000256" key="1">
    <source>
        <dbReference type="SAM" id="MobiDB-lite"/>
    </source>
</evidence>
<evidence type="ECO:0000256" key="2">
    <source>
        <dbReference type="SAM" id="SignalP"/>
    </source>
</evidence>
<feature type="region of interest" description="Disordered" evidence="1">
    <location>
        <begin position="39"/>
        <end position="59"/>
    </location>
</feature>
<feature type="signal peptide" evidence="2">
    <location>
        <begin position="1"/>
        <end position="19"/>
    </location>
</feature>
<proteinExistence type="predicted"/>
<evidence type="ECO:0000313" key="4">
    <source>
        <dbReference type="Proteomes" id="UP000217790"/>
    </source>
</evidence>
<keyword evidence="4" id="KW-1185">Reference proteome</keyword>
<evidence type="ECO:0008006" key="5">
    <source>
        <dbReference type="Google" id="ProtNLM"/>
    </source>
</evidence>
<accession>A0A2H3DVF3</accession>
<reference evidence="4" key="1">
    <citation type="journal article" date="2017" name="Nat. Ecol. Evol.">
        <title>Genome expansion and lineage-specific genetic innovations in the forest pathogenic fungi Armillaria.</title>
        <authorList>
            <person name="Sipos G."/>
            <person name="Prasanna A.N."/>
            <person name="Walter M.C."/>
            <person name="O'Connor E."/>
            <person name="Balint B."/>
            <person name="Krizsan K."/>
            <person name="Kiss B."/>
            <person name="Hess J."/>
            <person name="Varga T."/>
            <person name="Slot J."/>
            <person name="Riley R."/>
            <person name="Boka B."/>
            <person name="Rigling D."/>
            <person name="Barry K."/>
            <person name="Lee J."/>
            <person name="Mihaltcheva S."/>
            <person name="LaButti K."/>
            <person name="Lipzen A."/>
            <person name="Waldron R."/>
            <person name="Moloney N.M."/>
            <person name="Sperisen C."/>
            <person name="Kredics L."/>
            <person name="Vagvoelgyi C."/>
            <person name="Patrignani A."/>
            <person name="Fitzpatrick D."/>
            <person name="Nagy I."/>
            <person name="Doyle S."/>
            <person name="Anderson J.B."/>
            <person name="Grigoriev I.V."/>
            <person name="Gueldener U."/>
            <person name="Muensterkoetter M."/>
            <person name="Nagy L.G."/>
        </authorList>
    </citation>
    <scope>NUCLEOTIDE SEQUENCE [LARGE SCALE GENOMIC DNA]</scope>
    <source>
        <strain evidence="4">Ar21-2</strain>
    </source>
</reference>
<dbReference type="EMBL" id="KZ293657">
    <property type="protein sequence ID" value="PBK93087.1"/>
    <property type="molecule type" value="Genomic_DNA"/>
</dbReference>
<dbReference type="Proteomes" id="UP000217790">
    <property type="component" value="Unassembled WGS sequence"/>
</dbReference>
<feature type="compositionally biased region" description="Low complexity" evidence="1">
    <location>
        <begin position="39"/>
        <end position="54"/>
    </location>
</feature>
<name>A0A2H3DVF3_ARMGA</name>
<dbReference type="InParanoid" id="A0A2H3DVF3"/>
<protein>
    <recommendedName>
        <fullName evidence="5">Secreted protein</fullName>
    </recommendedName>
</protein>
<sequence>MIPLLALGCALGIPKVFFALEDVAGFTGLTALCIISSSTSSASSSPSSPSSSSTFPPPSEMLGCSAGAEAAFPFDLLDSEDAAGFGGLTALSSLIGSASLSLSASSAFPPPSKRCSEGSTAFPFDSLDDASLGSRGLDIVSCIQENESDASHRTKLLSYCYWPIAET</sequence>